<feature type="compositionally biased region" description="Pro residues" evidence="1">
    <location>
        <begin position="362"/>
        <end position="374"/>
    </location>
</feature>
<dbReference type="InterPro" id="IPR052734">
    <property type="entry name" value="Nod_factor_acetyltransferase"/>
</dbReference>
<evidence type="ECO:0000313" key="4">
    <source>
        <dbReference type="EMBL" id="ADD44986.1"/>
    </source>
</evidence>
<feature type="domain" description="Acyltransferase 3" evidence="3">
    <location>
        <begin position="31"/>
        <end position="328"/>
    </location>
</feature>
<dbReference type="OrthoDB" id="6623990at2"/>
<feature type="transmembrane region" description="Helical" evidence="2">
    <location>
        <begin position="203"/>
        <end position="223"/>
    </location>
</feature>
<dbReference type="AlphaFoldDB" id="D3PUW2"/>
<proteinExistence type="predicted"/>
<dbReference type="Pfam" id="PF01757">
    <property type="entry name" value="Acyl_transf_3"/>
    <property type="match status" value="1"/>
</dbReference>
<keyword evidence="4" id="KW-0808">Transferase</keyword>
<evidence type="ECO:0000256" key="2">
    <source>
        <dbReference type="SAM" id="Phobius"/>
    </source>
</evidence>
<dbReference type="EMBL" id="CP001778">
    <property type="protein sequence ID" value="ADD44986.1"/>
    <property type="molecule type" value="Genomic_DNA"/>
</dbReference>
<feature type="transmembrane region" description="Helical" evidence="2">
    <location>
        <begin position="248"/>
        <end position="268"/>
    </location>
</feature>
<feature type="transmembrane region" description="Helical" evidence="2">
    <location>
        <begin position="60"/>
        <end position="80"/>
    </location>
</feature>
<evidence type="ECO:0000259" key="3">
    <source>
        <dbReference type="Pfam" id="PF01757"/>
    </source>
</evidence>
<dbReference type="eggNOG" id="COG3594">
    <property type="taxonomic scope" value="Bacteria"/>
</dbReference>
<reference evidence="4 5" key="1">
    <citation type="journal article" date="2009" name="Stand. Genomic Sci.">
        <title>Complete genome sequence of Stackebrandtia nassauensis type strain (LLR-40K-21).</title>
        <authorList>
            <person name="Munk C."/>
            <person name="Lapidus A."/>
            <person name="Copeland A."/>
            <person name="Jando M."/>
            <person name="Mayilraj S."/>
            <person name="Glavina Del Rio T."/>
            <person name="Nolan M."/>
            <person name="Chen F."/>
            <person name="Lucas S."/>
            <person name="Tice H."/>
            <person name="Cheng J.F."/>
            <person name="Han C."/>
            <person name="Detter J.C."/>
            <person name="Bruce D."/>
            <person name="Goodwin L."/>
            <person name="Chain P."/>
            <person name="Pitluck S."/>
            <person name="Goker M."/>
            <person name="Ovchinikova G."/>
            <person name="Pati A."/>
            <person name="Ivanova N."/>
            <person name="Mavromatis K."/>
            <person name="Chen A."/>
            <person name="Palaniappan K."/>
            <person name="Land M."/>
            <person name="Hauser L."/>
            <person name="Chang Y.J."/>
            <person name="Jeffries C.D."/>
            <person name="Bristow J."/>
            <person name="Eisen J.A."/>
            <person name="Markowitz V."/>
            <person name="Hugenholtz P."/>
            <person name="Kyrpides N.C."/>
            <person name="Klenk H.P."/>
        </authorList>
    </citation>
    <scope>NUCLEOTIDE SEQUENCE [LARGE SCALE GENOMIC DNA]</scope>
    <source>
        <strain evidence="5">DSM 44728 / CIP 108903 / NRRL B-16338 / NBRC 102104 / LLR-40K-21</strain>
    </source>
</reference>
<dbReference type="HOGENOM" id="CLU_047004_2_0_11"/>
<dbReference type="GO" id="GO:0016747">
    <property type="term" value="F:acyltransferase activity, transferring groups other than amino-acyl groups"/>
    <property type="evidence" value="ECO:0007669"/>
    <property type="project" value="InterPro"/>
</dbReference>
<feature type="region of interest" description="Disordered" evidence="1">
    <location>
        <begin position="1"/>
        <end position="26"/>
    </location>
</feature>
<name>D3PUW2_STANL</name>
<dbReference type="RefSeq" id="WP_013020557.1">
    <property type="nucleotide sequence ID" value="NC_013947.1"/>
</dbReference>
<evidence type="ECO:0000313" key="5">
    <source>
        <dbReference type="Proteomes" id="UP000000844"/>
    </source>
</evidence>
<dbReference type="InterPro" id="IPR002656">
    <property type="entry name" value="Acyl_transf_3_dom"/>
</dbReference>
<organism evidence="4 5">
    <name type="scientific">Stackebrandtia nassauensis (strain DSM 44728 / CIP 108903 / NRRL B-16338 / NBRC 102104 / LLR-40K-21)</name>
    <dbReference type="NCBI Taxonomy" id="446470"/>
    <lineage>
        <taxon>Bacteria</taxon>
        <taxon>Bacillati</taxon>
        <taxon>Actinomycetota</taxon>
        <taxon>Actinomycetes</taxon>
        <taxon>Glycomycetales</taxon>
        <taxon>Glycomycetaceae</taxon>
        <taxon>Stackebrandtia</taxon>
    </lineage>
</organism>
<dbReference type="PANTHER" id="PTHR37312">
    <property type="entry name" value="MEMBRANE-BOUND ACYLTRANSFERASE YKRP-RELATED"/>
    <property type="match status" value="1"/>
</dbReference>
<evidence type="ECO:0000256" key="1">
    <source>
        <dbReference type="SAM" id="MobiDB-lite"/>
    </source>
</evidence>
<feature type="region of interest" description="Disordered" evidence="1">
    <location>
        <begin position="357"/>
        <end position="399"/>
    </location>
</feature>
<dbReference type="PANTHER" id="PTHR37312:SF1">
    <property type="entry name" value="MEMBRANE-BOUND ACYLTRANSFERASE YKRP-RELATED"/>
    <property type="match status" value="1"/>
</dbReference>
<gene>
    <name evidence="4" type="ordered locus">Snas_5352</name>
</gene>
<keyword evidence="2" id="KW-0472">Membrane</keyword>
<feature type="transmembrane region" description="Helical" evidence="2">
    <location>
        <begin position="275"/>
        <end position="296"/>
    </location>
</feature>
<keyword evidence="2" id="KW-0812">Transmembrane</keyword>
<dbReference type="Proteomes" id="UP000000844">
    <property type="component" value="Chromosome"/>
</dbReference>
<dbReference type="STRING" id="446470.Snas_5352"/>
<protein>
    <submittedName>
        <fullName evidence="4">Acyltransferase 3</fullName>
    </submittedName>
</protein>
<keyword evidence="2" id="KW-1133">Transmembrane helix</keyword>
<feature type="transmembrane region" description="Helical" evidence="2">
    <location>
        <begin position="308"/>
        <end position="330"/>
    </location>
</feature>
<sequence length="399" mass="44174">MSTEVSARGETPTTGTNAKPATAKSGKDPLLDNAKVVLIVSVVCGHAWSPLLDDSHTVRAIYLTLYAFHMPAFVMLSGYLSRSYNGRESQRYRVVSTLIVPYVVFSLLYGAMRYWTEDELNPDLLNPFFQLWFLVALLVWRLTAPIWKLVRYPVLVALVISIGASTMDLPGELDLGRLLQFLPFFVAGLFLKRDHIDALRRPLPRIALATGAAAIVWAAFAFGGEVDRHWMYLNDGAKQLGLTFGEAFLMRIVLLACAVTLIAAFLALMPGKQRWYTALGAATMYPFLLHGFFVKIAEDGFKLYENDFINTGTGALTVTACAITLAALLLSRPIRWLTKPIVEPNLDWLLKRPLQAAKPRATPTPTPPPAPHPPTDVNHPRTPTYPDTKDAKETPPPTT</sequence>
<dbReference type="KEGG" id="sna:Snas_5352"/>
<accession>D3PUW2</accession>
<keyword evidence="4" id="KW-0012">Acyltransferase</keyword>
<feature type="transmembrane region" description="Helical" evidence="2">
    <location>
        <begin position="124"/>
        <end position="142"/>
    </location>
</feature>
<feature type="transmembrane region" description="Helical" evidence="2">
    <location>
        <begin position="92"/>
        <end position="112"/>
    </location>
</feature>
<feature type="compositionally biased region" description="Polar residues" evidence="1">
    <location>
        <begin position="1"/>
        <end position="19"/>
    </location>
</feature>
<keyword evidence="5" id="KW-1185">Reference proteome</keyword>